<feature type="transmembrane region" description="Helical" evidence="1">
    <location>
        <begin position="215"/>
        <end position="232"/>
    </location>
</feature>
<reference evidence="2" key="1">
    <citation type="submission" date="2020-01" db="EMBL/GenBank/DDBJ databases">
        <title>Genome sequence of Kobresia littledalei, the first chromosome-level genome in the family Cyperaceae.</title>
        <authorList>
            <person name="Qu G."/>
        </authorList>
    </citation>
    <scope>NUCLEOTIDE SEQUENCE</scope>
    <source>
        <strain evidence="2">C.B.Clarke</strain>
        <tissue evidence="2">Leaf</tissue>
    </source>
</reference>
<gene>
    <name evidence="2" type="ORF">FCM35_KLT19698</name>
</gene>
<dbReference type="Proteomes" id="UP000623129">
    <property type="component" value="Unassembled WGS sequence"/>
</dbReference>
<evidence type="ECO:0000313" key="2">
    <source>
        <dbReference type="EMBL" id="KAF3335191.1"/>
    </source>
</evidence>
<keyword evidence="3" id="KW-1185">Reference proteome</keyword>
<dbReference type="AlphaFoldDB" id="A0A833R932"/>
<dbReference type="PANTHER" id="PTHR46993">
    <property type="entry name" value="MYB TRANSCRIPTION FACTOR"/>
    <property type="match status" value="1"/>
</dbReference>
<comment type="caution">
    <text evidence="2">The sequence shown here is derived from an EMBL/GenBank/DDBJ whole genome shotgun (WGS) entry which is preliminary data.</text>
</comment>
<accession>A0A833R932</accession>
<keyword evidence="1" id="KW-0472">Membrane</keyword>
<proteinExistence type="predicted"/>
<keyword evidence="1" id="KW-1133">Transmembrane helix</keyword>
<name>A0A833R932_9POAL</name>
<dbReference type="EMBL" id="SWLB01000008">
    <property type="protein sequence ID" value="KAF3335191.1"/>
    <property type="molecule type" value="Genomic_DNA"/>
</dbReference>
<dbReference type="PANTHER" id="PTHR46993:SF6">
    <property type="entry name" value="MYB TRANSCRIPTION FACTOR"/>
    <property type="match status" value="1"/>
</dbReference>
<dbReference type="OrthoDB" id="664249at2759"/>
<keyword evidence="1" id="KW-0812">Transmembrane</keyword>
<evidence type="ECO:0000256" key="1">
    <source>
        <dbReference type="SAM" id="Phobius"/>
    </source>
</evidence>
<organism evidence="2 3">
    <name type="scientific">Carex littledalei</name>
    <dbReference type="NCBI Taxonomy" id="544730"/>
    <lineage>
        <taxon>Eukaryota</taxon>
        <taxon>Viridiplantae</taxon>
        <taxon>Streptophyta</taxon>
        <taxon>Embryophyta</taxon>
        <taxon>Tracheophyta</taxon>
        <taxon>Spermatophyta</taxon>
        <taxon>Magnoliopsida</taxon>
        <taxon>Liliopsida</taxon>
        <taxon>Poales</taxon>
        <taxon>Cyperaceae</taxon>
        <taxon>Cyperoideae</taxon>
        <taxon>Cariceae</taxon>
        <taxon>Carex</taxon>
        <taxon>Carex subgen. Euthyceras</taxon>
    </lineage>
</organism>
<evidence type="ECO:0000313" key="3">
    <source>
        <dbReference type="Proteomes" id="UP000623129"/>
    </source>
</evidence>
<protein>
    <submittedName>
        <fullName evidence="2">Uncharacterized protein</fullName>
    </submittedName>
</protein>
<sequence length="233" mass="25713">MDPTTIYWMVEFLLRQRTISDELASALFLALPFPSASASASASSSAPPSVRCAILLRGLSSDLSRPRFSPRTLRLIELLQNHNPRPNPLASDAYLSVATYIVTSAPDFASAVSSLFLRRIGDILKFPDASGLASDRMKTVSEEMASALTDTVLRAEIVGRNTLKEAMEAVRAFLEKEREEMELQPCFLETAAQSQISYSEIGCVIFCTSITIDQFMFDILAFLYLIIATLILK</sequence>